<dbReference type="GO" id="GO:0000160">
    <property type="term" value="P:phosphorelay signal transduction system"/>
    <property type="evidence" value="ECO:0007669"/>
    <property type="project" value="InterPro"/>
</dbReference>
<evidence type="ECO:0000259" key="3">
    <source>
        <dbReference type="PROSITE" id="PS50043"/>
    </source>
</evidence>
<comment type="caution">
    <text evidence="2">Lacks conserved residue(s) required for the propagation of feature annotation.</text>
</comment>
<dbReference type="GO" id="GO:0006355">
    <property type="term" value="P:regulation of DNA-templated transcription"/>
    <property type="evidence" value="ECO:0007669"/>
    <property type="project" value="InterPro"/>
</dbReference>
<dbReference type="Gene3D" id="3.40.50.2300">
    <property type="match status" value="1"/>
</dbReference>
<feature type="domain" description="HTH luxR-type" evidence="3">
    <location>
        <begin position="135"/>
        <end position="200"/>
    </location>
</feature>
<dbReference type="InterPro" id="IPR001789">
    <property type="entry name" value="Sig_transdc_resp-reg_receiver"/>
</dbReference>
<comment type="caution">
    <text evidence="5">The sequence shown here is derived from an EMBL/GenBank/DDBJ whole genome shotgun (WGS) entry which is preliminary data.</text>
</comment>
<reference evidence="5" key="1">
    <citation type="submission" date="2021-06" db="EMBL/GenBank/DDBJ databases">
        <title>Sequencing of actinobacteria type strains.</title>
        <authorList>
            <person name="Nguyen G.-S."/>
            <person name="Wentzel A."/>
        </authorList>
    </citation>
    <scope>NUCLEOTIDE SEQUENCE</scope>
    <source>
        <strain evidence="5">P38-E01</strain>
    </source>
</reference>
<dbReference type="PROSITE" id="PS50043">
    <property type="entry name" value="HTH_LUXR_2"/>
    <property type="match status" value="1"/>
</dbReference>
<organism evidence="5 6">
    <name type="scientific">Streptomyces tardus</name>
    <dbReference type="NCBI Taxonomy" id="2780544"/>
    <lineage>
        <taxon>Bacteria</taxon>
        <taxon>Bacillati</taxon>
        <taxon>Actinomycetota</taxon>
        <taxon>Actinomycetes</taxon>
        <taxon>Kitasatosporales</taxon>
        <taxon>Streptomycetaceae</taxon>
        <taxon>Streptomyces</taxon>
    </lineage>
</organism>
<evidence type="ECO:0000313" key="6">
    <source>
        <dbReference type="Proteomes" id="UP000694501"/>
    </source>
</evidence>
<dbReference type="GO" id="GO:0003677">
    <property type="term" value="F:DNA binding"/>
    <property type="evidence" value="ECO:0007669"/>
    <property type="project" value="UniProtKB-KW"/>
</dbReference>
<sequence>MGIRIVIADEHLIFSEALSKCFESVPGFEVVGAVGERSGVIPAASTGGAAVLVASEALIGQPWGLADEMRRRVPSCGIALIASRPNKALASRALEAGVLSVVPKEASLPQLIKAIRGVAAGARTISPDLLGPPEHVSMARTLNDRELEILRSTVTGASLKEISRELYLAPGTVRNLASSAIRKLTARNRFDAARIAREHGWI</sequence>
<dbReference type="RefSeq" id="WP_211041939.1">
    <property type="nucleotide sequence ID" value="NZ_JAELVF020000001.1"/>
</dbReference>
<evidence type="ECO:0000256" key="1">
    <source>
        <dbReference type="ARBA" id="ARBA00023125"/>
    </source>
</evidence>
<evidence type="ECO:0000313" key="5">
    <source>
        <dbReference type="EMBL" id="MBU7597174.1"/>
    </source>
</evidence>
<dbReference type="InterPro" id="IPR000792">
    <property type="entry name" value="Tscrpt_reg_LuxR_C"/>
</dbReference>
<dbReference type="InterPro" id="IPR051015">
    <property type="entry name" value="EvgA-like"/>
</dbReference>
<dbReference type="PANTHER" id="PTHR45566">
    <property type="entry name" value="HTH-TYPE TRANSCRIPTIONAL REGULATOR YHJB-RELATED"/>
    <property type="match status" value="1"/>
</dbReference>
<dbReference type="Gene3D" id="1.10.10.10">
    <property type="entry name" value="Winged helix-like DNA-binding domain superfamily/Winged helix DNA-binding domain"/>
    <property type="match status" value="1"/>
</dbReference>
<protein>
    <submittedName>
        <fullName evidence="5">Response regulator transcription factor</fullName>
    </submittedName>
</protein>
<keyword evidence="6" id="KW-1185">Reference proteome</keyword>
<evidence type="ECO:0000256" key="2">
    <source>
        <dbReference type="PROSITE-ProRule" id="PRU00169"/>
    </source>
</evidence>
<dbReference type="Proteomes" id="UP000694501">
    <property type="component" value="Unassembled WGS sequence"/>
</dbReference>
<gene>
    <name evidence="5" type="ORF">JGS22_005875</name>
</gene>
<dbReference type="SMART" id="SM00421">
    <property type="entry name" value="HTH_LUXR"/>
    <property type="match status" value="1"/>
</dbReference>
<feature type="domain" description="Response regulatory" evidence="4">
    <location>
        <begin position="4"/>
        <end position="119"/>
    </location>
</feature>
<dbReference type="EMBL" id="JAELVF020000001">
    <property type="protein sequence ID" value="MBU7597174.1"/>
    <property type="molecule type" value="Genomic_DNA"/>
</dbReference>
<dbReference type="PRINTS" id="PR00038">
    <property type="entry name" value="HTHLUXR"/>
</dbReference>
<name>A0A949JJ38_9ACTN</name>
<dbReference type="SUPFAM" id="SSF52172">
    <property type="entry name" value="CheY-like"/>
    <property type="match status" value="1"/>
</dbReference>
<accession>A0A949JJ38</accession>
<dbReference type="InterPro" id="IPR016032">
    <property type="entry name" value="Sig_transdc_resp-reg_C-effctor"/>
</dbReference>
<dbReference type="InterPro" id="IPR011006">
    <property type="entry name" value="CheY-like_superfamily"/>
</dbReference>
<proteinExistence type="predicted"/>
<evidence type="ECO:0000259" key="4">
    <source>
        <dbReference type="PROSITE" id="PS50110"/>
    </source>
</evidence>
<keyword evidence="1" id="KW-0238">DNA-binding</keyword>
<dbReference type="AlphaFoldDB" id="A0A949JJ38"/>
<dbReference type="Pfam" id="PF00196">
    <property type="entry name" value="GerE"/>
    <property type="match status" value="1"/>
</dbReference>
<dbReference type="PROSITE" id="PS50110">
    <property type="entry name" value="RESPONSE_REGULATORY"/>
    <property type="match status" value="1"/>
</dbReference>
<dbReference type="SUPFAM" id="SSF46894">
    <property type="entry name" value="C-terminal effector domain of the bipartite response regulators"/>
    <property type="match status" value="1"/>
</dbReference>
<dbReference type="InterPro" id="IPR036388">
    <property type="entry name" value="WH-like_DNA-bd_sf"/>
</dbReference>
<dbReference type="PANTHER" id="PTHR45566:SF2">
    <property type="entry name" value="NARL SUBFAMILY"/>
    <property type="match status" value="1"/>
</dbReference>
<dbReference type="CDD" id="cd06170">
    <property type="entry name" value="LuxR_C_like"/>
    <property type="match status" value="1"/>
</dbReference>